<dbReference type="Proteomes" id="UP000321362">
    <property type="component" value="Chromosome"/>
</dbReference>
<feature type="region of interest" description="Disordered" evidence="9">
    <location>
        <begin position="137"/>
        <end position="181"/>
    </location>
</feature>
<dbReference type="EMBL" id="CP042437">
    <property type="protein sequence ID" value="QEC79199.1"/>
    <property type="molecule type" value="Genomic_DNA"/>
</dbReference>
<dbReference type="GO" id="GO:0009055">
    <property type="term" value="F:electron transfer activity"/>
    <property type="evidence" value="ECO:0007669"/>
    <property type="project" value="InterPro"/>
</dbReference>
<keyword evidence="3" id="KW-0813">Transport</keyword>
<evidence type="ECO:0000256" key="2">
    <source>
        <dbReference type="ARBA" id="ARBA00015978"/>
    </source>
</evidence>
<dbReference type="AlphaFoldDB" id="A0A5B8W6H1"/>
<gene>
    <name evidence="10" type="ORF">FSB76_25810</name>
</gene>
<feature type="compositionally biased region" description="Pro residues" evidence="9">
    <location>
        <begin position="147"/>
        <end position="174"/>
    </location>
</feature>
<keyword evidence="11" id="KW-1185">Reference proteome</keyword>
<evidence type="ECO:0000256" key="8">
    <source>
        <dbReference type="ARBA" id="ARBA00023004"/>
    </source>
</evidence>
<evidence type="ECO:0000256" key="5">
    <source>
        <dbReference type="ARBA" id="ARBA00022617"/>
    </source>
</evidence>
<evidence type="ECO:0000256" key="7">
    <source>
        <dbReference type="ARBA" id="ARBA00022982"/>
    </source>
</evidence>
<accession>A0A5B8W6H1</accession>
<dbReference type="GO" id="GO:0019684">
    <property type="term" value="P:photosynthesis, light reaction"/>
    <property type="evidence" value="ECO:0007669"/>
    <property type="project" value="InterPro"/>
</dbReference>
<comment type="function">
    <text evidence="1">The reaction center of purple bacteria contains a tightly bound cytochrome molecule which re-reduces the photo oxidized primary electron donor.</text>
</comment>
<evidence type="ECO:0000256" key="9">
    <source>
        <dbReference type="SAM" id="MobiDB-lite"/>
    </source>
</evidence>
<protein>
    <recommendedName>
        <fullName evidence="2">Photosynthetic reaction center cytochrome c subunit</fullName>
    </recommendedName>
</protein>
<evidence type="ECO:0000256" key="6">
    <source>
        <dbReference type="ARBA" id="ARBA00022723"/>
    </source>
</evidence>
<keyword evidence="6" id="KW-0479">Metal-binding</keyword>
<dbReference type="GO" id="GO:0020037">
    <property type="term" value="F:heme binding"/>
    <property type="evidence" value="ECO:0007669"/>
    <property type="project" value="InterPro"/>
</dbReference>
<evidence type="ECO:0000313" key="11">
    <source>
        <dbReference type="Proteomes" id="UP000321362"/>
    </source>
</evidence>
<sequence length="181" mass="19373">MTIMLVNKKILVTLGLMSVVVVGAMTSMTPKKADEPGWKNLKVLPKNITKDQLHGVMEEWEHSLGVHCNFCHVRDEAAKQMDWASDAKPEKKMARDMFKMMNKINEKYFDAKKDSLGLTLKSGVNCYSCHRGTAHPEVTLPAGRGPGGPPPGAPGVGPGGPPPGGQPGPPPAGTPAPDKKE</sequence>
<evidence type="ECO:0000256" key="1">
    <source>
        <dbReference type="ARBA" id="ARBA00003196"/>
    </source>
</evidence>
<keyword evidence="7" id="KW-0249">Electron transport</keyword>
<keyword evidence="8" id="KW-0408">Iron</keyword>
<organism evidence="10 11">
    <name type="scientific">Mucilaginibacter ginsenosidivorax</name>
    <dbReference type="NCBI Taxonomy" id="862126"/>
    <lineage>
        <taxon>Bacteria</taxon>
        <taxon>Pseudomonadati</taxon>
        <taxon>Bacteroidota</taxon>
        <taxon>Sphingobacteriia</taxon>
        <taxon>Sphingobacteriales</taxon>
        <taxon>Sphingobacteriaceae</taxon>
        <taxon>Mucilaginibacter</taxon>
    </lineage>
</organism>
<dbReference type="KEGG" id="mgk:FSB76_25810"/>
<proteinExistence type="predicted"/>
<name>A0A5B8W6H1_9SPHI</name>
<dbReference type="InterPro" id="IPR003158">
    <property type="entry name" value="Photosyn_RC_cyt_c-su"/>
</dbReference>
<dbReference type="InterPro" id="IPR023119">
    <property type="entry name" value="Multihaem_cyt_PRC_cyt_su-like"/>
</dbReference>
<reference evidence="10 11" key="1">
    <citation type="journal article" date="2013" name="J. Microbiol.">
        <title>Mucilaginibacter ginsenosidivorax sp. nov., with ginsenoside converting activity isolated from sediment.</title>
        <authorList>
            <person name="Kim J.K."/>
            <person name="Choi T.E."/>
            <person name="Liu Q.M."/>
            <person name="Park H.Y."/>
            <person name="Yi T.H."/>
            <person name="Yoon M.H."/>
            <person name="Kim S.C."/>
            <person name="Im W.T."/>
        </authorList>
    </citation>
    <scope>NUCLEOTIDE SEQUENCE [LARGE SCALE GENOMIC DNA]</scope>
    <source>
        <strain evidence="10 11">KHI28</strain>
    </source>
</reference>
<dbReference type="SUPFAM" id="SSF48695">
    <property type="entry name" value="Multiheme cytochromes"/>
    <property type="match status" value="1"/>
</dbReference>
<evidence type="ECO:0000256" key="3">
    <source>
        <dbReference type="ARBA" id="ARBA00022448"/>
    </source>
</evidence>
<dbReference type="InterPro" id="IPR036280">
    <property type="entry name" value="Multihaem_cyt_sf"/>
</dbReference>
<evidence type="ECO:0000313" key="10">
    <source>
        <dbReference type="EMBL" id="QEC79199.1"/>
    </source>
</evidence>
<keyword evidence="5" id="KW-0349">Heme</keyword>
<dbReference type="Pfam" id="PF02276">
    <property type="entry name" value="CytoC_RC"/>
    <property type="match status" value="1"/>
</dbReference>
<dbReference type="NCBIfam" id="NF033196">
    <property type="entry name" value="c_type_nonphoto"/>
    <property type="match status" value="1"/>
</dbReference>
<dbReference type="GO" id="GO:0005506">
    <property type="term" value="F:iron ion binding"/>
    <property type="evidence" value="ECO:0007669"/>
    <property type="project" value="InterPro"/>
</dbReference>
<dbReference type="Gene3D" id="1.10.468.10">
    <property type="entry name" value="Photosynthetic Reaction Center, subunit C, domain 2"/>
    <property type="match status" value="1"/>
</dbReference>
<evidence type="ECO:0000256" key="4">
    <source>
        <dbReference type="ARBA" id="ARBA00022531"/>
    </source>
</evidence>
<keyword evidence="4" id="KW-0602">Photosynthesis</keyword>
<dbReference type="GO" id="GO:0030077">
    <property type="term" value="C:plasma membrane light-harvesting complex"/>
    <property type="evidence" value="ECO:0007669"/>
    <property type="project" value="InterPro"/>
</dbReference>